<dbReference type="KEGG" id="mtm:MYCTH_2295124"/>
<dbReference type="RefSeq" id="XP_003658834.1">
    <property type="nucleotide sequence ID" value="XM_003658786.1"/>
</dbReference>
<feature type="region of interest" description="Disordered" evidence="1">
    <location>
        <begin position="43"/>
        <end position="146"/>
    </location>
</feature>
<organism evidence="2 3">
    <name type="scientific">Thermothelomyces thermophilus (strain ATCC 42464 / BCRC 31852 / DSM 1799)</name>
    <name type="common">Sporotrichum thermophile</name>
    <dbReference type="NCBI Taxonomy" id="573729"/>
    <lineage>
        <taxon>Eukaryota</taxon>
        <taxon>Fungi</taxon>
        <taxon>Dikarya</taxon>
        <taxon>Ascomycota</taxon>
        <taxon>Pezizomycotina</taxon>
        <taxon>Sordariomycetes</taxon>
        <taxon>Sordariomycetidae</taxon>
        <taxon>Sordariales</taxon>
        <taxon>Chaetomiaceae</taxon>
        <taxon>Thermothelomyces</taxon>
    </lineage>
</organism>
<dbReference type="VEuPathDB" id="FungiDB:MYCTH_2295124"/>
<dbReference type="OMA" id="TWEDVIC"/>
<evidence type="ECO:0000313" key="3">
    <source>
        <dbReference type="Proteomes" id="UP000007322"/>
    </source>
</evidence>
<dbReference type="eggNOG" id="ENOG502T5Q1">
    <property type="taxonomic scope" value="Eukaryota"/>
</dbReference>
<dbReference type="OrthoDB" id="5426982at2759"/>
<protein>
    <submittedName>
        <fullName evidence="2">Uncharacterized protein</fullName>
    </submittedName>
</protein>
<name>G2Q3N3_THET4</name>
<reference evidence="2 3" key="1">
    <citation type="journal article" date="2011" name="Nat. Biotechnol.">
        <title>Comparative genomic analysis of the thermophilic biomass-degrading fungi Myceliophthora thermophila and Thielavia terrestris.</title>
        <authorList>
            <person name="Berka R.M."/>
            <person name="Grigoriev I.V."/>
            <person name="Otillar R."/>
            <person name="Salamov A."/>
            <person name="Grimwood J."/>
            <person name="Reid I."/>
            <person name="Ishmael N."/>
            <person name="John T."/>
            <person name="Darmond C."/>
            <person name="Moisan M.-C."/>
            <person name="Henrissat B."/>
            <person name="Coutinho P.M."/>
            <person name="Lombard V."/>
            <person name="Natvig D.O."/>
            <person name="Lindquist E."/>
            <person name="Schmutz J."/>
            <person name="Lucas S."/>
            <person name="Harris P."/>
            <person name="Powlowski J."/>
            <person name="Bellemare A."/>
            <person name="Taylor D."/>
            <person name="Butler G."/>
            <person name="de Vries R.P."/>
            <person name="Allijn I.E."/>
            <person name="van den Brink J."/>
            <person name="Ushinsky S."/>
            <person name="Storms R."/>
            <person name="Powell A.J."/>
            <person name="Paulsen I.T."/>
            <person name="Elbourne L.D.H."/>
            <person name="Baker S.E."/>
            <person name="Magnuson J."/>
            <person name="LaBoissiere S."/>
            <person name="Clutterbuck A.J."/>
            <person name="Martinez D."/>
            <person name="Wogulis M."/>
            <person name="de Leon A.L."/>
            <person name="Rey M.W."/>
            <person name="Tsang A."/>
        </authorList>
    </citation>
    <scope>NUCLEOTIDE SEQUENCE [LARGE SCALE GENOMIC DNA]</scope>
    <source>
        <strain evidence="3">ATCC 42464 / BCRC 31852 / DSM 1799</strain>
    </source>
</reference>
<evidence type="ECO:0000256" key="1">
    <source>
        <dbReference type="SAM" id="MobiDB-lite"/>
    </source>
</evidence>
<dbReference type="GeneID" id="11508142"/>
<evidence type="ECO:0000313" key="2">
    <source>
        <dbReference type="EMBL" id="AEO53589.1"/>
    </source>
</evidence>
<proteinExistence type="predicted"/>
<dbReference type="AlphaFoldDB" id="G2Q3N3"/>
<dbReference type="HOGENOM" id="CLU_613933_0_0_1"/>
<dbReference type="InParanoid" id="G2Q3N3"/>
<dbReference type="Proteomes" id="UP000007322">
    <property type="component" value="Chromosome 1"/>
</dbReference>
<sequence length="413" mass="46536">MSDNADRFMLDVVMESVPHRDIDAQETASSSASAEDCSDFFDFDAYYNPGVETDVTTPPSEGEPADGSLPLAQGTTLAKNPSHAEDTPMPDAPAQESQSLNLWPQLSGPQPPRDKVIFLESSPSPQPSGEMSPKRPPQVRSASGQRTRVIKDLDKTNKVRERGACYHCKINKKGCDDAEICKECSKRFEKKPSCSKRACIRKPLKEMIPPKLGRWNWANPSLLMPGRNQFEAGAESVFCSLSVNGPYLELRASRFALANERQDGVQSFQGVGIMPSDLPSDENIYLWMERQILAENKPRFEAYMDKLLVGLASQQRARPQPWARQIPEQLVLETLRMRCMCKVWSAKQLFLEQRKAQISPFDIRFASMKDSLRLLAGRRISELERKITEDLEKYLGRKEPTSTHPMILVVKCK</sequence>
<feature type="compositionally biased region" description="Polar residues" evidence="1">
    <location>
        <begin position="95"/>
        <end position="108"/>
    </location>
</feature>
<dbReference type="EMBL" id="CP003002">
    <property type="protein sequence ID" value="AEO53589.1"/>
    <property type="molecule type" value="Genomic_DNA"/>
</dbReference>
<accession>G2Q3N3</accession>
<gene>
    <name evidence="2" type="ORF">MYCTH_2295124</name>
</gene>
<keyword evidence="3" id="KW-1185">Reference proteome</keyword>